<feature type="compositionally biased region" description="Low complexity" evidence="1">
    <location>
        <begin position="1"/>
        <end position="12"/>
    </location>
</feature>
<proteinExistence type="predicted"/>
<dbReference type="OrthoDB" id="2012664at2759"/>
<name>A0A6G1BYZ8_9ORYZ</name>
<sequence length="268" mass="29571">MSSAASNPSSASVNEHPLKRNSDDVGLKLHIAGKKGQVRSCPNATKEDKEKCLKAIEDSRKVKRARLEKQKEVVDDVCIDVPSDHEDNPELVEIGCSIPRAVGPMDNFTMPLDSSSMGSNKKLQQQKISEHVMKERLHKLKRYIAKWLYVRGLPFNSINCEEFDQMLEAAGRFGPGAKKPYQHELREKLLHEQVEDTKKMLKCRPAQQVSGKARATCILRGRSAVSLPLTNTSQSEAVRSGNGNGGLHGGRDWGGAPQACKPSTEKCS</sequence>
<protein>
    <submittedName>
        <fullName evidence="2">Uncharacterized protein</fullName>
    </submittedName>
</protein>
<evidence type="ECO:0000313" key="2">
    <source>
        <dbReference type="EMBL" id="KAF0892603.1"/>
    </source>
</evidence>
<keyword evidence="3" id="KW-1185">Reference proteome</keyword>
<evidence type="ECO:0000256" key="1">
    <source>
        <dbReference type="SAM" id="MobiDB-lite"/>
    </source>
</evidence>
<dbReference type="Proteomes" id="UP000479710">
    <property type="component" value="Unassembled WGS sequence"/>
</dbReference>
<dbReference type="EMBL" id="SPHZ02000011">
    <property type="protein sequence ID" value="KAF0892603.1"/>
    <property type="molecule type" value="Genomic_DNA"/>
</dbReference>
<dbReference type="AlphaFoldDB" id="A0A6G1BYZ8"/>
<accession>A0A6G1BYZ8</accession>
<evidence type="ECO:0000313" key="3">
    <source>
        <dbReference type="Proteomes" id="UP000479710"/>
    </source>
</evidence>
<feature type="compositionally biased region" description="Basic and acidic residues" evidence="1">
    <location>
        <begin position="16"/>
        <end position="26"/>
    </location>
</feature>
<organism evidence="2 3">
    <name type="scientific">Oryza meyeriana var. granulata</name>
    <dbReference type="NCBI Taxonomy" id="110450"/>
    <lineage>
        <taxon>Eukaryota</taxon>
        <taxon>Viridiplantae</taxon>
        <taxon>Streptophyta</taxon>
        <taxon>Embryophyta</taxon>
        <taxon>Tracheophyta</taxon>
        <taxon>Spermatophyta</taxon>
        <taxon>Magnoliopsida</taxon>
        <taxon>Liliopsida</taxon>
        <taxon>Poales</taxon>
        <taxon>Poaceae</taxon>
        <taxon>BOP clade</taxon>
        <taxon>Oryzoideae</taxon>
        <taxon>Oryzeae</taxon>
        <taxon>Oryzinae</taxon>
        <taxon>Oryza</taxon>
        <taxon>Oryza meyeriana</taxon>
    </lineage>
</organism>
<feature type="region of interest" description="Disordered" evidence="1">
    <location>
        <begin position="1"/>
        <end position="26"/>
    </location>
</feature>
<comment type="caution">
    <text evidence="2">The sequence shown here is derived from an EMBL/GenBank/DDBJ whole genome shotgun (WGS) entry which is preliminary data.</text>
</comment>
<reference evidence="2 3" key="1">
    <citation type="submission" date="2019-11" db="EMBL/GenBank/DDBJ databases">
        <title>Whole genome sequence of Oryza granulata.</title>
        <authorList>
            <person name="Li W."/>
        </authorList>
    </citation>
    <scope>NUCLEOTIDE SEQUENCE [LARGE SCALE GENOMIC DNA]</scope>
    <source>
        <strain evidence="3">cv. Menghai</strain>
        <tissue evidence="2">Leaf</tissue>
    </source>
</reference>
<feature type="region of interest" description="Disordered" evidence="1">
    <location>
        <begin position="231"/>
        <end position="268"/>
    </location>
</feature>
<gene>
    <name evidence="2" type="ORF">E2562_017322</name>
</gene>